<protein>
    <submittedName>
        <fullName evidence="2">Uncharacterized protein</fullName>
    </submittedName>
</protein>
<dbReference type="Proteomes" id="UP000250235">
    <property type="component" value="Unassembled WGS sequence"/>
</dbReference>
<feature type="region of interest" description="Disordered" evidence="1">
    <location>
        <begin position="39"/>
        <end position="73"/>
    </location>
</feature>
<sequence>MHRRCNQLLQAFISCKQSAVATEVRFISKIQAEDGIRQLRREEEKQKPTADVDLTRRKAEANISRTQRSEAVD</sequence>
<proteinExistence type="predicted"/>
<keyword evidence="3" id="KW-1185">Reference proteome</keyword>
<feature type="compositionally biased region" description="Basic and acidic residues" evidence="1">
    <location>
        <begin position="39"/>
        <end position="60"/>
    </location>
</feature>
<name>A0A2Z7C6L2_9LAMI</name>
<dbReference type="EMBL" id="KQ999097">
    <property type="protein sequence ID" value="KZV42347.1"/>
    <property type="molecule type" value="Genomic_DNA"/>
</dbReference>
<dbReference type="PROSITE" id="PS51257">
    <property type="entry name" value="PROKAR_LIPOPROTEIN"/>
    <property type="match status" value="1"/>
</dbReference>
<reference evidence="2 3" key="1">
    <citation type="journal article" date="2015" name="Proc. Natl. Acad. Sci. U.S.A.">
        <title>The resurrection genome of Boea hygrometrica: A blueprint for survival of dehydration.</title>
        <authorList>
            <person name="Xiao L."/>
            <person name="Yang G."/>
            <person name="Zhang L."/>
            <person name="Yang X."/>
            <person name="Zhao S."/>
            <person name="Ji Z."/>
            <person name="Zhou Q."/>
            <person name="Hu M."/>
            <person name="Wang Y."/>
            <person name="Chen M."/>
            <person name="Xu Y."/>
            <person name="Jin H."/>
            <person name="Xiao X."/>
            <person name="Hu G."/>
            <person name="Bao F."/>
            <person name="Hu Y."/>
            <person name="Wan P."/>
            <person name="Li L."/>
            <person name="Deng X."/>
            <person name="Kuang T."/>
            <person name="Xiang C."/>
            <person name="Zhu J.K."/>
            <person name="Oliver M.J."/>
            <person name="He Y."/>
        </authorList>
    </citation>
    <scope>NUCLEOTIDE SEQUENCE [LARGE SCALE GENOMIC DNA]</scope>
    <source>
        <strain evidence="3">cv. XS01</strain>
    </source>
</reference>
<evidence type="ECO:0000256" key="1">
    <source>
        <dbReference type="SAM" id="MobiDB-lite"/>
    </source>
</evidence>
<evidence type="ECO:0000313" key="2">
    <source>
        <dbReference type="EMBL" id="KZV42347.1"/>
    </source>
</evidence>
<evidence type="ECO:0000313" key="3">
    <source>
        <dbReference type="Proteomes" id="UP000250235"/>
    </source>
</evidence>
<accession>A0A2Z7C6L2</accession>
<organism evidence="2 3">
    <name type="scientific">Dorcoceras hygrometricum</name>
    <dbReference type="NCBI Taxonomy" id="472368"/>
    <lineage>
        <taxon>Eukaryota</taxon>
        <taxon>Viridiplantae</taxon>
        <taxon>Streptophyta</taxon>
        <taxon>Embryophyta</taxon>
        <taxon>Tracheophyta</taxon>
        <taxon>Spermatophyta</taxon>
        <taxon>Magnoliopsida</taxon>
        <taxon>eudicotyledons</taxon>
        <taxon>Gunneridae</taxon>
        <taxon>Pentapetalae</taxon>
        <taxon>asterids</taxon>
        <taxon>lamiids</taxon>
        <taxon>Lamiales</taxon>
        <taxon>Gesneriaceae</taxon>
        <taxon>Didymocarpoideae</taxon>
        <taxon>Trichosporeae</taxon>
        <taxon>Loxocarpinae</taxon>
        <taxon>Dorcoceras</taxon>
    </lineage>
</organism>
<gene>
    <name evidence="2" type="ORF">F511_40622</name>
</gene>
<dbReference type="AlphaFoldDB" id="A0A2Z7C6L2"/>